<feature type="transmembrane region" description="Helical" evidence="6">
    <location>
        <begin position="55"/>
        <end position="76"/>
    </location>
</feature>
<keyword evidence="5 6" id="KW-0472">Membrane</keyword>
<feature type="transmembrane region" description="Helical" evidence="6">
    <location>
        <begin position="248"/>
        <end position="268"/>
    </location>
</feature>
<evidence type="ECO:0000256" key="4">
    <source>
        <dbReference type="ARBA" id="ARBA00022989"/>
    </source>
</evidence>
<keyword evidence="4 6" id="KW-1133">Transmembrane helix</keyword>
<name>A0ABW0EWF7_9PSEU</name>
<keyword evidence="2" id="KW-1003">Cell membrane</keyword>
<accession>A0ABW0EWF7</accession>
<dbReference type="Proteomes" id="UP001596157">
    <property type="component" value="Unassembled WGS sequence"/>
</dbReference>
<evidence type="ECO:0000313" key="8">
    <source>
        <dbReference type="Proteomes" id="UP001596157"/>
    </source>
</evidence>
<dbReference type="CDD" id="cd06580">
    <property type="entry name" value="TM_PBP1_transp_TpRbsC_like"/>
    <property type="match status" value="1"/>
</dbReference>
<reference evidence="8" key="1">
    <citation type="journal article" date="2019" name="Int. J. Syst. Evol. Microbiol.">
        <title>The Global Catalogue of Microorganisms (GCM) 10K type strain sequencing project: providing services to taxonomists for standard genome sequencing and annotation.</title>
        <authorList>
            <consortium name="The Broad Institute Genomics Platform"/>
            <consortium name="The Broad Institute Genome Sequencing Center for Infectious Disease"/>
            <person name="Wu L."/>
            <person name="Ma J."/>
        </authorList>
    </citation>
    <scope>NUCLEOTIDE SEQUENCE [LARGE SCALE GENOMIC DNA]</scope>
    <source>
        <strain evidence="8">CCUG 59778</strain>
    </source>
</reference>
<feature type="transmembrane region" description="Helical" evidence="6">
    <location>
        <begin position="88"/>
        <end position="105"/>
    </location>
</feature>
<feature type="transmembrane region" description="Helical" evidence="6">
    <location>
        <begin position="144"/>
        <end position="162"/>
    </location>
</feature>
<comment type="caution">
    <text evidence="7">The sequence shown here is derived from an EMBL/GenBank/DDBJ whole genome shotgun (WGS) entry which is preliminary data.</text>
</comment>
<feature type="transmembrane region" description="Helical" evidence="6">
    <location>
        <begin position="326"/>
        <end position="345"/>
    </location>
</feature>
<feature type="transmembrane region" description="Helical" evidence="6">
    <location>
        <begin position="200"/>
        <end position="218"/>
    </location>
</feature>
<dbReference type="EMBL" id="JBHSKF010000017">
    <property type="protein sequence ID" value="MFC5290519.1"/>
    <property type="molecule type" value="Genomic_DNA"/>
</dbReference>
<feature type="transmembrane region" description="Helical" evidence="6">
    <location>
        <begin position="9"/>
        <end position="35"/>
    </location>
</feature>
<dbReference type="Pfam" id="PF02653">
    <property type="entry name" value="BPD_transp_2"/>
    <property type="match status" value="1"/>
</dbReference>
<protein>
    <submittedName>
        <fullName evidence="7">ABC transporter permease</fullName>
    </submittedName>
</protein>
<evidence type="ECO:0000256" key="5">
    <source>
        <dbReference type="ARBA" id="ARBA00023136"/>
    </source>
</evidence>
<feature type="transmembrane region" description="Helical" evidence="6">
    <location>
        <begin position="111"/>
        <end position="135"/>
    </location>
</feature>
<evidence type="ECO:0000256" key="3">
    <source>
        <dbReference type="ARBA" id="ARBA00022692"/>
    </source>
</evidence>
<dbReference type="PANTHER" id="PTHR47089">
    <property type="entry name" value="ABC TRANSPORTER, PERMEASE PROTEIN"/>
    <property type="match status" value="1"/>
</dbReference>
<dbReference type="PANTHER" id="PTHR47089:SF1">
    <property type="entry name" value="GUANOSINE ABC TRANSPORTER PERMEASE PROTEIN NUPP"/>
    <property type="match status" value="1"/>
</dbReference>
<proteinExistence type="predicted"/>
<evidence type="ECO:0000256" key="1">
    <source>
        <dbReference type="ARBA" id="ARBA00004651"/>
    </source>
</evidence>
<evidence type="ECO:0000256" key="6">
    <source>
        <dbReference type="SAM" id="Phobius"/>
    </source>
</evidence>
<gene>
    <name evidence="7" type="ORF">ACFPM7_25990</name>
</gene>
<organism evidence="7 8">
    <name type="scientific">Actinokineospora guangxiensis</name>
    <dbReference type="NCBI Taxonomy" id="1490288"/>
    <lineage>
        <taxon>Bacteria</taxon>
        <taxon>Bacillati</taxon>
        <taxon>Actinomycetota</taxon>
        <taxon>Actinomycetes</taxon>
        <taxon>Pseudonocardiales</taxon>
        <taxon>Pseudonocardiaceae</taxon>
        <taxon>Actinokineospora</taxon>
    </lineage>
</organism>
<comment type="subcellular location">
    <subcellularLocation>
        <location evidence="1">Cell membrane</location>
        <topology evidence="1">Multi-pass membrane protein</topology>
    </subcellularLocation>
</comment>
<sequence>MRTLSARSVLLGLAAPIGALLFSVLVCALILIISGHSPVATVDSMVTAAGRPRTSINSINSAIQYYLAAVAVAIGFRMKLFNIGVDGQYRLAAMLSAAMAGAAFMESLPGFVRVALTIIAAMLVGAVWAGIAALLKVTRGVSEVITTIMLNAIATYLVSYLLNPARLAESVPGSNNISTPEITEGGRVPGIEIPGSTSPLFGLVFLAVAVGFGYWFLFARTRLGFEIKATGLSESAAVASGVSVKKMVMVSMLLSGAVAGLIGMPQLLGSSHAYALDFPPGLGFIGIAVALLGRNHPIGMAFAALLWGFLDNSSNALDISGVPREIVLIMQGVIVLSVVVAYELVRRYRVRAEQRDVGRALSANKQDAKTEEVSA</sequence>
<evidence type="ECO:0000313" key="7">
    <source>
        <dbReference type="EMBL" id="MFC5290519.1"/>
    </source>
</evidence>
<evidence type="ECO:0000256" key="2">
    <source>
        <dbReference type="ARBA" id="ARBA00022475"/>
    </source>
</evidence>
<dbReference type="RefSeq" id="WP_378250411.1">
    <property type="nucleotide sequence ID" value="NZ_JBHSKF010000017.1"/>
</dbReference>
<dbReference type="InterPro" id="IPR001851">
    <property type="entry name" value="ABC_transp_permease"/>
</dbReference>
<keyword evidence="3 6" id="KW-0812">Transmembrane</keyword>
<keyword evidence="8" id="KW-1185">Reference proteome</keyword>